<comment type="caution">
    <text evidence="2">The sequence shown here is derived from an EMBL/GenBank/DDBJ whole genome shotgun (WGS) entry which is preliminary data.</text>
</comment>
<keyword evidence="1" id="KW-1133">Transmembrane helix</keyword>
<name>A0A2C5XZU3_9HYPO</name>
<proteinExistence type="predicted"/>
<gene>
    <name evidence="2" type="ORF">CDD82_2328</name>
</gene>
<keyword evidence="1" id="KW-0472">Membrane</keyword>
<dbReference type="AlphaFoldDB" id="A0A2C5XZU3"/>
<evidence type="ECO:0000313" key="2">
    <source>
        <dbReference type="EMBL" id="PHH60244.1"/>
    </source>
</evidence>
<evidence type="ECO:0000313" key="3">
    <source>
        <dbReference type="Proteomes" id="UP000224854"/>
    </source>
</evidence>
<sequence length="116" mass="11977">MSNITWIIIVLIVVSILVTVTEVGLRFGMLSKKSADQASVAEWSGLASGPPVAAGLPDRARIGPLPHAHRHDVAAAAARDSIEALALVLGLRANATVSDLASTIDELQRLAASCSA</sequence>
<keyword evidence="3" id="KW-1185">Reference proteome</keyword>
<keyword evidence="1" id="KW-0812">Transmembrane</keyword>
<reference evidence="2 3" key="1">
    <citation type="submission" date="2017-06" db="EMBL/GenBank/DDBJ databases">
        <title>Ant-infecting Ophiocordyceps genomes reveal a high diversity of potential behavioral manipulation genes and a possible major role for enterotoxins.</title>
        <authorList>
            <person name="De Bekker C."/>
            <person name="Evans H.C."/>
            <person name="Brachmann A."/>
            <person name="Hughes D.P."/>
        </authorList>
    </citation>
    <scope>NUCLEOTIDE SEQUENCE [LARGE SCALE GENOMIC DNA]</scope>
    <source>
        <strain evidence="2 3">1348a</strain>
    </source>
</reference>
<organism evidence="2 3">
    <name type="scientific">Ophiocordyceps australis</name>
    <dbReference type="NCBI Taxonomy" id="1399860"/>
    <lineage>
        <taxon>Eukaryota</taxon>
        <taxon>Fungi</taxon>
        <taxon>Dikarya</taxon>
        <taxon>Ascomycota</taxon>
        <taxon>Pezizomycotina</taxon>
        <taxon>Sordariomycetes</taxon>
        <taxon>Hypocreomycetidae</taxon>
        <taxon>Hypocreales</taxon>
        <taxon>Ophiocordycipitaceae</taxon>
        <taxon>Ophiocordyceps</taxon>
    </lineage>
</organism>
<feature type="transmembrane region" description="Helical" evidence="1">
    <location>
        <begin position="6"/>
        <end position="25"/>
    </location>
</feature>
<evidence type="ECO:0000256" key="1">
    <source>
        <dbReference type="SAM" id="Phobius"/>
    </source>
</evidence>
<dbReference type="Proteomes" id="UP000224854">
    <property type="component" value="Unassembled WGS sequence"/>
</dbReference>
<dbReference type="EMBL" id="NJEU01001824">
    <property type="protein sequence ID" value="PHH60244.1"/>
    <property type="molecule type" value="Genomic_DNA"/>
</dbReference>
<accession>A0A2C5XZU3</accession>
<protein>
    <submittedName>
        <fullName evidence="2">Uncharacterized protein</fullName>
    </submittedName>
</protein>